<sequence length="40" mass="5025">MEKLFSEKRRIKILLILNVTISYYFSYYIKCYIKNIQEMK</sequence>
<dbReference type="Proteomes" id="UP000284531">
    <property type="component" value="Unassembled WGS sequence"/>
</dbReference>
<reference evidence="2 3" key="1">
    <citation type="submission" date="2018-09" db="EMBL/GenBank/DDBJ databases">
        <title>Genomic Encyclopedia of Archaeal and Bacterial Type Strains, Phase II (KMG-II): from individual species to whole genera.</title>
        <authorList>
            <person name="Goeker M."/>
        </authorList>
    </citation>
    <scope>NUCLEOTIDE SEQUENCE [LARGE SCALE GENOMIC DNA]</scope>
    <source>
        <strain evidence="2 3">DSM 21950</strain>
    </source>
</reference>
<gene>
    <name evidence="2" type="ORF">BXY64_0267</name>
</gene>
<protein>
    <submittedName>
        <fullName evidence="2">Uncharacterized protein</fullName>
    </submittedName>
</protein>
<dbReference type="EMBL" id="RAPQ01000008">
    <property type="protein sequence ID" value="RKE03274.1"/>
    <property type="molecule type" value="Genomic_DNA"/>
</dbReference>
<name>A0A419X693_9BACT</name>
<dbReference type="AlphaFoldDB" id="A0A419X693"/>
<accession>A0A419X693</accession>
<keyword evidence="1" id="KW-1133">Transmembrane helix</keyword>
<keyword evidence="1" id="KW-0472">Membrane</keyword>
<organism evidence="2 3">
    <name type="scientific">Marinifilum flexuosum</name>
    <dbReference type="NCBI Taxonomy" id="1117708"/>
    <lineage>
        <taxon>Bacteria</taxon>
        <taxon>Pseudomonadati</taxon>
        <taxon>Bacteroidota</taxon>
        <taxon>Bacteroidia</taxon>
        <taxon>Marinilabiliales</taxon>
        <taxon>Marinifilaceae</taxon>
    </lineage>
</organism>
<evidence type="ECO:0000313" key="2">
    <source>
        <dbReference type="EMBL" id="RKE03274.1"/>
    </source>
</evidence>
<feature type="transmembrane region" description="Helical" evidence="1">
    <location>
        <begin position="12"/>
        <end position="29"/>
    </location>
</feature>
<keyword evidence="3" id="KW-1185">Reference proteome</keyword>
<evidence type="ECO:0000256" key="1">
    <source>
        <dbReference type="SAM" id="Phobius"/>
    </source>
</evidence>
<comment type="caution">
    <text evidence="2">The sequence shown here is derived from an EMBL/GenBank/DDBJ whole genome shotgun (WGS) entry which is preliminary data.</text>
</comment>
<evidence type="ECO:0000313" key="3">
    <source>
        <dbReference type="Proteomes" id="UP000284531"/>
    </source>
</evidence>
<proteinExistence type="predicted"/>
<keyword evidence="1" id="KW-0812">Transmembrane</keyword>